<dbReference type="FunFam" id="3.40.50.300:FF:000198">
    <property type="entry name" value="Activating signal cointegrator 1 complex subunit"/>
    <property type="match status" value="1"/>
</dbReference>
<dbReference type="Pfam" id="PF24557">
    <property type="entry name" value="DExH14_plug"/>
    <property type="match status" value="1"/>
</dbReference>
<dbReference type="FunFam" id="1.10.10.10:FF:000024">
    <property type="entry name" value="U5 small nuclear ribonucleoprotein helicase"/>
    <property type="match status" value="1"/>
</dbReference>
<dbReference type="FunFam" id="3.40.50.300:FF:000062">
    <property type="entry name" value="U5 small nuclear ribonucleoprotein helicase"/>
    <property type="match status" value="1"/>
</dbReference>
<dbReference type="SMART" id="SM00973">
    <property type="entry name" value="Sec63"/>
    <property type="match status" value="2"/>
</dbReference>
<dbReference type="Gramene" id="ONK57593">
    <property type="protein sequence ID" value="ONK57593"/>
    <property type="gene ID" value="A4U43_C09F2080"/>
</dbReference>
<keyword evidence="13" id="KW-1185">Reference proteome</keyword>
<dbReference type="InterPro" id="IPR014756">
    <property type="entry name" value="Ig_E-set"/>
</dbReference>
<keyword evidence="2" id="KW-0508">mRNA splicing</keyword>
<protein>
    <recommendedName>
        <fullName evidence="1">RNA helicase</fullName>
        <ecNumber evidence="1">3.6.4.13</ecNumber>
    </recommendedName>
</protein>
<dbReference type="InterPro" id="IPR050474">
    <property type="entry name" value="Hel308_SKI2-like"/>
</dbReference>
<dbReference type="PIRSF" id="PIRSF039073">
    <property type="entry name" value="BRR2"/>
    <property type="match status" value="1"/>
</dbReference>
<dbReference type="FunFam" id="1.10.3380.10:FF:000002">
    <property type="entry name" value="Activating signal cointegrator 1 complex subunit 3"/>
    <property type="match status" value="1"/>
</dbReference>
<dbReference type="CDD" id="cd18020">
    <property type="entry name" value="DEXHc_ASCC3_1"/>
    <property type="match status" value="1"/>
</dbReference>
<dbReference type="PANTHER" id="PTHR47961:SF13">
    <property type="entry name" value="ACTIVATING SIGNAL COINTEGRATOR 1 COMPLEX SUBUNIT 3"/>
    <property type="match status" value="1"/>
</dbReference>
<dbReference type="FunFam" id="1.10.3380.10:FF:000001">
    <property type="entry name" value="U5 small nuclear ribonucleoprotein helicase"/>
    <property type="match status" value="1"/>
</dbReference>
<dbReference type="InterPro" id="IPR056379">
    <property type="entry name" value="DExH14_plug"/>
</dbReference>
<evidence type="ECO:0000259" key="10">
    <source>
        <dbReference type="PROSITE" id="PS51192"/>
    </source>
</evidence>
<evidence type="ECO:0000313" key="13">
    <source>
        <dbReference type="Proteomes" id="UP000243459"/>
    </source>
</evidence>
<evidence type="ECO:0000256" key="5">
    <source>
        <dbReference type="ARBA" id="ARBA00022806"/>
    </source>
</evidence>
<comment type="function">
    <text evidence="8">RNA helicase that plays an essential role in pre-mRNA splicing as component of the U5 snRNP and U4/U6-U5 tri-snRNP complexes. Involved in spliceosome assembly, activation and disassembly.</text>
</comment>
<dbReference type="InterPro" id="IPR011545">
    <property type="entry name" value="DEAD/DEAH_box_helicase_dom"/>
</dbReference>
<dbReference type="CDD" id="cd18795">
    <property type="entry name" value="SF2_C_Ski2"/>
    <property type="match status" value="2"/>
</dbReference>
<comment type="catalytic activity">
    <reaction evidence="7">
        <text>ATP + H2O = ADP + phosphate + H(+)</text>
        <dbReference type="Rhea" id="RHEA:13065"/>
        <dbReference type="ChEBI" id="CHEBI:15377"/>
        <dbReference type="ChEBI" id="CHEBI:15378"/>
        <dbReference type="ChEBI" id="CHEBI:30616"/>
        <dbReference type="ChEBI" id="CHEBI:43474"/>
        <dbReference type="ChEBI" id="CHEBI:456216"/>
        <dbReference type="EC" id="3.6.4.13"/>
    </reaction>
</comment>
<dbReference type="OMA" id="MCSATEF"/>
<dbReference type="InterPro" id="IPR014001">
    <property type="entry name" value="Helicase_ATP-bd"/>
</dbReference>
<dbReference type="FunFam" id="2.60.40.150:FF:000004">
    <property type="entry name" value="RNA helicase, activating signal cointegrator 1"/>
    <property type="match status" value="1"/>
</dbReference>
<dbReference type="Gene3D" id="1.10.10.10">
    <property type="entry name" value="Winged helix-like DNA-binding domain superfamily/Winged helix DNA-binding domain"/>
    <property type="match status" value="2"/>
</dbReference>
<dbReference type="SUPFAM" id="SSF46785">
    <property type="entry name" value="Winged helix' DNA-binding domain"/>
    <property type="match status" value="2"/>
</dbReference>
<feature type="domain" description="Helicase C-terminal" evidence="11">
    <location>
        <begin position="1541"/>
        <end position="1708"/>
    </location>
</feature>
<evidence type="ECO:0000256" key="8">
    <source>
        <dbReference type="ARBA" id="ARBA00055371"/>
    </source>
</evidence>
<evidence type="ECO:0000313" key="12">
    <source>
        <dbReference type="EMBL" id="ONK57593.1"/>
    </source>
</evidence>
<dbReference type="EMBL" id="CM007389">
    <property type="protein sequence ID" value="ONK57593.1"/>
    <property type="molecule type" value="Genomic_DNA"/>
</dbReference>
<dbReference type="Pfam" id="PF02889">
    <property type="entry name" value="Sec63"/>
    <property type="match status" value="2"/>
</dbReference>
<dbReference type="Gene3D" id="1.10.150.20">
    <property type="entry name" value="5' to 3' exonuclease, C-terminal subdomain"/>
    <property type="match status" value="1"/>
</dbReference>
<keyword evidence="2" id="KW-0507">mRNA processing</keyword>
<gene>
    <name evidence="12" type="ORF">A4U43_C09F2080</name>
</gene>
<dbReference type="FunFam" id="3.40.50.300:FF:000102">
    <property type="entry name" value="RNA helicase, activating signal cointegrator 1"/>
    <property type="match status" value="1"/>
</dbReference>
<dbReference type="FunFam" id="3.40.50.300:FF:000231">
    <property type="entry name" value="Activating signal cointegrator 1 complex subunit 3"/>
    <property type="match status" value="1"/>
</dbReference>
<proteinExistence type="predicted"/>
<dbReference type="SUPFAM" id="SSF158702">
    <property type="entry name" value="Sec63 N-terminal domain-like"/>
    <property type="match status" value="2"/>
</dbReference>
<feature type="domain" description="Helicase ATP-binding" evidence="10">
    <location>
        <begin position="1293"/>
        <end position="1468"/>
    </location>
</feature>
<dbReference type="InterPro" id="IPR004179">
    <property type="entry name" value="Sec63-dom"/>
</dbReference>
<accession>A0A5P1E6H2</accession>
<dbReference type="GO" id="GO:0003676">
    <property type="term" value="F:nucleic acid binding"/>
    <property type="evidence" value="ECO:0007669"/>
    <property type="project" value="InterPro"/>
</dbReference>
<keyword evidence="5" id="KW-0347">Helicase</keyword>
<dbReference type="GO" id="GO:0005524">
    <property type="term" value="F:ATP binding"/>
    <property type="evidence" value="ECO:0007669"/>
    <property type="project" value="UniProtKB-KW"/>
</dbReference>
<dbReference type="InterPro" id="IPR057842">
    <property type="entry name" value="WH_MER3"/>
</dbReference>
<dbReference type="EC" id="3.6.4.13" evidence="1"/>
<feature type="domain" description="Helicase ATP-binding" evidence="10">
    <location>
        <begin position="445"/>
        <end position="627"/>
    </location>
</feature>
<evidence type="ECO:0000256" key="2">
    <source>
        <dbReference type="ARBA" id="ARBA00022728"/>
    </source>
</evidence>
<dbReference type="SMART" id="SM00487">
    <property type="entry name" value="DEXDc"/>
    <property type="match status" value="2"/>
</dbReference>
<reference evidence="13" key="1">
    <citation type="journal article" date="2017" name="Nat. Commun.">
        <title>The asparagus genome sheds light on the origin and evolution of a young Y chromosome.</title>
        <authorList>
            <person name="Harkess A."/>
            <person name="Zhou J."/>
            <person name="Xu C."/>
            <person name="Bowers J.E."/>
            <person name="Van der Hulst R."/>
            <person name="Ayyampalayam S."/>
            <person name="Mercati F."/>
            <person name="Riccardi P."/>
            <person name="McKain M.R."/>
            <person name="Kakrana A."/>
            <person name="Tang H."/>
            <person name="Ray J."/>
            <person name="Groenendijk J."/>
            <person name="Arikit S."/>
            <person name="Mathioni S.M."/>
            <person name="Nakano M."/>
            <person name="Shan H."/>
            <person name="Telgmann-Rauber A."/>
            <person name="Kanno A."/>
            <person name="Yue Z."/>
            <person name="Chen H."/>
            <person name="Li W."/>
            <person name="Chen Y."/>
            <person name="Xu X."/>
            <person name="Zhang Y."/>
            <person name="Luo S."/>
            <person name="Chen H."/>
            <person name="Gao J."/>
            <person name="Mao Z."/>
            <person name="Pires J.C."/>
            <person name="Luo M."/>
            <person name="Kudrna D."/>
            <person name="Wing R.A."/>
            <person name="Meyers B.C."/>
            <person name="Yi K."/>
            <person name="Kong H."/>
            <person name="Lavrijsen P."/>
            <person name="Sunseri F."/>
            <person name="Falavigna A."/>
            <person name="Ye Y."/>
            <person name="Leebens-Mack J.H."/>
            <person name="Chen G."/>
        </authorList>
    </citation>
    <scope>NUCLEOTIDE SEQUENCE [LARGE SCALE GENOMIC DNA]</scope>
    <source>
        <strain evidence="13">cv. DH0086</strain>
    </source>
</reference>
<dbReference type="Gene3D" id="3.40.50.300">
    <property type="entry name" value="P-loop containing nucleotide triphosphate hydrolases"/>
    <property type="match status" value="4"/>
</dbReference>
<keyword evidence="6" id="KW-0067">ATP-binding</keyword>
<dbReference type="Proteomes" id="UP000243459">
    <property type="component" value="Chromosome 9"/>
</dbReference>
<dbReference type="FunFam" id="2.60.40.150:FF:000207">
    <property type="entry name" value="DExH-box ATP-dependent RNA helicase DExH14"/>
    <property type="match status" value="1"/>
</dbReference>
<dbReference type="InterPro" id="IPR036390">
    <property type="entry name" value="WH_DNA-bd_sf"/>
</dbReference>
<feature type="compositionally biased region" description="Basic and acidic residues" evidence="9">
    <location>
        <begin position="324"/>
        <end position="344"/>
    </location>
</feature>
<dbReference type="CDD" id="cd18022">
    <property type="entry name" value="DEXHc_ASCC3_2"/>
    <property type="match status" value="1"/>
</dbReference>
<dbReference type="InterPro" id="IPR003593">
    <property type="entry name" value="AAA+_ATPase"/>
</dbReference>
<dbReference type="InterPro" id="IPR027417">
    <property type="entry name" value="P-loop_NTPase"/>
</dbReference>
<feature type="domain" description="Helicase C-terminal" evidence="11">
    <location>
        <begin position="662"/>
        <end position="856"/>
    </location>
</feature>
<dbReference type="GO" id="GO:0016787">
    <property type="term" value="F:hydrolase activity"/>
    <property type="evidence" value="ECO:0007669"/>
    <property type="project" value="UniProtKB-KW"/>
</dbReference>
<dbReference type="Gene3D" id="1.10.3380.10">
    <property type="entry name" value="Sec63 N-terminal domain-like domain"/>
    <property type="match status" value="2"/>
</dbReference>
<evidence type="ECO:0000259" key="11">
    <source>
        <dbReference type="PROSITE" id="PS51194"/>
    </source>
</evidence>
<keyword evidence="3" id="KW-0547">Nucleotide-binding</keyword>
<evidence type="ECO:0000256" key="6">
    <source>
        <dbReference type="ARBA" id="ARBA00022840"/>
    </source>
</evidence>
<evidence type="ECO:0000256" key="7">
    <source>
        <dbReference type="ARBA" id="ARBA00047984"/>
    </source>
</evidence>
<dbReference type="FunFam" id="1.10.150.20:FF:000004">
    <property type="entry name" value="U5 small nuclear ribonucleoprotein helicase"/>
    <property type="match status" value="1"/>
</dbReference>
<dbReference type="SMART" id="SM00490">
    <property type="entry name" value="HELICc"/>
    <property type="match status" value="2"/>
</dbReference>
<dbReference type="SUPFAM" id="SSF81296">
    <property type="entry name" value="E set domains"/>
    <property type="match status" value="1"/>
</dbReference>
<evidence type="ECO:0000256" key="1">
    <source>
        <dbReference type="ARBA" id="ARBA00012552"/>
    </source>
</evidence>
<dbReference type="Gene3D" id="2.60.40.150">
    <property type="entry name" value="C2 domain"/>
    <property type="match status" value="2"/>
</dbReference>
<dbReference type="GO" id="GO:0005681">
    <property type="term" value="C:spliceosomal complex"/>
    <property type="evidence" value="ECO:0007669"/>
    <property type="project" value="UniProtKB-KW"/>
</dbReference>
<feature type="compositionally biased region" description="Low complexity" evidence="9">
    <location>
        <begin position="304"/>
        <end position="314"/>
    </location>
</feature>
<dbReference type="PANTHER" id="PTHR47961">
    <property type="entry name" value="DNA POLYMERASE THETA, PUTATIVE (AFU_ORTHOLOGUE AFUA_1G05260)-RELATED"/>
    <property type="match status" value="1"/>
</dbReference>
<evidence type="ECO:0000256" key="3">
    <source>
        <dbReference type="ARBA" id="ARBA00022741"/>
    </source>
</evidence>
<dbReference type="OrthoDB" id="5575at2759"/>
<keyword evidence="4" id="KW-0378">Hydrolase</keyword>
<dbReference type="InterPro" id="IPR035892">
    <property type="entry name" value="C2_domain_sf"/>
</dbReference>
<dbReference type="PROSITE" id="PS51192">
    <property type="entry name" value="HELICASE_ATP_BIND_1"/>
    <property type="match status" value="2"/>
</dbReference>
<evidence type="ECO:0000256" key="9">
    <source>
        <dbReference type="SAM" id="MobiDB-lite"/>
    </source>
</evidence>
<keyword evidence="2" id="KW-0747">Spliceosome</keyword>
<dbReference type="Pfam" id="PF23445">
    <property type="entry name" value="WHD_SNRNP200"/>
    <property type="match status" value="2"/>
</dbReference>
<dbReference type="FunFam" id="1.10.10.10:FF:000012">
    <property type="entry name" value="U5 small nuclear ribonucleoprotein helicase"/>
    <property type="match status" value="1"/>
</dbReference>
<dbReference type="GO" id="GO:0003724">
    <property type="term" value="F:RNA helicase activity"/>
    <property type="evidence" value="ECO:0007669"/>
    <property type="project" value="UniProtKB-EC"/>
</dbReference>
<sequence>MLVPLPRLTSSLRPHYDVDQAYLHRKSILQSLKPKRLNNESELARKLVDRWDEASKEVRQAYKQFLGAVVELIDGEVYSEEFHEVVQTIYHLYSNPDTDSDTSKMHTEKKEELQRLVGCPIPDSILQRVSSLAQKLFSLQHNGPEAANGQAMMTDGLCESNPEFGFKITFQAPARFLLDVPLENGVSTTGDSYTGSSIFREKHDYYVEATHHLNAAREVVNLRWLKDACDLIVEGGGSLLTGDELAMALCRVLMSNKAGDEIAGDLLALVGDGAVETVHNLLSHRKELVDAISHGLHMLKSEKSSSSSQSRMPSYGTQVTIQTESERQLDKLRRKEEKRNKRGADYGSAYDMATDSFSSLLLASEKRQPFDDLIGTGEGLRSCALPQGSTRLCEKGYEEVSIPPTPTAPMTPDEKLIEIKDLDDFAQTAFHGYKSLNRIQSRIFQTTYHSNENILVCAPTGAGKTNIAMISVLHEIKQHFRDGILHKDEFKIVYVAPMKALAAEVTSTFSHRLSPLNLAVKELTGDMQLSRNELEETQMIVTTPEKWDVITRKSSDMSLSMLVKLLIIDEVHLLNDDRGAVIEALVARTLRQVESTQSMIRIVGLSATLPNYKEVAQFLRVNLATGLFFFDSSYRPVPLAQQYIGITEKDFSRKMTLFNDICYKKVVNSLKQGHQAMVFVHSRKDTGKTARMLHELATKYEELEFFINDKDPQFSLVKMEVSKSRNKELVELFDYGIGIHHAGMLRADRGLTERLFSRGLLKVLVCTATLAWGVNLPAHTVIIKGTQLYDPKAGGWKDLGMLDVMQIFGRAGRPQFDKSGEGIIITTHDKLAFYLRLLTSQLPIESQFVTSMKDNLNAEVALGTVTNVKEACAWIGYTYLFIRMKTNPLVYGISWDEVIADPSLLSKQRSFIVDAARALDKAKMMRFDEKSGNFYCTELGRIASHFYLQYSSVETYNEMLRRHMNDSEVINMVAHSSEFENIIVRDEEVDELEALIKKFCPLEVKGGPTDKYWKISILIQVYISRGSIDSFSLISDAAYISASLARIVRALFEICLRRGWCEMSAFMLEYCKAVDKQIWPHQHPLRQFDRDISAEILRKLEEREADLDHLFEMEEKEIGALIRFAPGGKLVKQYLECFPSINLSATVSPITRTVLKVDLLITPYFRWKDRFHGTTQRWWILVEDSENDHIYHSELFTLTKRMAKGEPQKISFTIPIFEPHPAQYYIRAVSDSWLRSESLYTISFRNLTLPQTQISHTELLDLKPLPVSSLGNEAYENLYRFSHFNPIQTQAFHVLYHSDSNVLLGAPTGSGKTISAELAMFRLFNTQPDMKVIYIAPLKAIVRERMNDWRKRLVSQLGKRMVEMTGDFTPDLMALLSADIIISTPEKWDGISRSWHSRSYVMKVGLMILDEIHLLGADRGPILEVIVSRMRYISSQTERSIRFIGLSTALANARDLADWLGVGDAGLFNFKPSVRPVPLEVHIQGYPGKFYCPRMNSMNKPAYAAICTHSPSKPVLIFVSSRRQTRLTALDLIQLAASDEQPRQFLDMPEEELEMVLSQVTDNNLRHTLQFGIGLHHAGLNDKDRSLAEELFGNNKIQILVCTSTLAWGVNLPAHLVIIKGTEYYDGKAKRYVDFPITDILQMMGRAGRPQYDQHGKAVILVHEPKKSFYKKFLYEPFPVESNLREHLHDHINAEIVSGTVCHKEDAMHYLTWTYLFRRLVINPSYYGLEDAENETLNSYLSRLVETTFEDLEDSGCIKMTEDSVEAMMLGSIASQYYLSYMTVSMFGSNIGPDTTLEVFLHILSGASEYNELPVRHNEDKHNEELSKRVPYVVDEHHLDSPHVKANLLFQAHFSHIEFSVSDYVTDLKSVLDQSIRIIQAMIDICANSGWLSSAMTCMHLMQMVMQGLWYGKDSSLWMLPCMSDDLLSFLNRNGVFSVQELLNLPSRKLRLLLQQIPCPELTQELAHFPHVQAKLKLERENTGRTNSPVLNVKLEKLNSKHSTRRAFAPRFPKVKDEAWWLVLGNVTISELYALKRVTFSDRMVTRIELPSTPINLQETRLILVSDCYLGFEQEYPIEEV</sequence>
<dbReference type="InterPro" id="IPR001650">
    <property type="entry name" value="Helicase_C-like"/>
</dbReference>
<dbReference type="SUPFAM" id="SSF52540">
    <property type="entry name" value="P-loop containing nucleoside triphosphate hydrolases"/>
    <property type="match status" value="4"/>
</dbReference>
<dbReference type="SMART" id="SM00382">
    <property type="entry name" value="AAA"/>
    <property type="match status" value="2"/>
</dbReference>
<organism evidence="12 13">
    <name type="scientific">Asparagus officinalis</name>
    <name type="common">Garden asparagus</name>
    <dbReference type="NCBI Taxonomy" id="4686"/>
    <lineage>
        <taxon>Eukaryota</taxon>
        <taxon>Viridiplantae</taxon>
        <taxon>Streptophyta</taxon>
        <taxon>Embryophyta</taxon>
        <taxon>Tracheophyta</taxon>
        <taxon>Spermatophyta</taxon>
        <taxon>Magnoliopsida</taxon>
        <taxon>Liliopsida</taxon>
        <taxon>Asparagales</taxon>
        <taxon>Asparagaceae</taxon>
        <taxon>Asparagoideae</taxon>
        <taxon>Asparagus</taxon>
    </lineage>
</organism>
<evidence type="ECO:0000256" key="4">
    <source>
        <dbReference type="ARBA" id="ARBA00022801"/>
    </source>
</evidence>
<dbReference type="Pfam" id="PF00270">
    <property type="entry name" value="DEAD"/>
    <property type="match status" value="2"/>
</dbReference>
<name>A0A5P1E6H2_ASPOF</name>
<dbReference type="PROSITE" id="PS51194">
    <property type="entry name" value="HELICASE_CTER"/>
    <property type="match status" value="2"/>
</dbReference>
<dbReference type="InterPro" id="IPR036388">
    <property type="entry name" value="WH-like_DNA-bd_sf"/>
</dbReference>
<feature type="region of interest" description="Disordered" evidence="9">
    <location>
        <begin position="300"/>
        <end position="347"/>
    </location>
</feature>
<dbReference type="Pfam" id="PF00271">
    <property type="entry name" value="Helicase_C"/>
    <property type="match status" value="2"/>
</dbReference>